<proteinExistence type="predicted"/>
<name>A0A8S9PGJ4_BRACR</name>
<dbReference type="AlphaFoldDB" id="A0A8S9PGJ4"/>
<dbReference type="EMBL" id="QGKX02001521">
    <property type="protein sequence ID" value="KAF3514355.1"/>
    <property type="molecule type" value="Genomic_DNA"/>
</dbReference>
<organism evidence="1 2">
    <name type="scientific">Brassica cretica</name>
    <name type="common">Mustard</name>
    <dbReference type="NCBI Taxonomy" id="69181"/>
    <lineage>
        <taxon>Eukaryota</taxon>
        <taxon>Viridiplantae</taxon>
        <taxon>Streptophyta</taxon>
        <taxon>Embryophyta</taxon>
        <taxon>Tracheophyta</taxon>
        <taxon>Spermatophyta</taxon>
        <taxon>Magnoliopsida</taxon>
        <taxon>eudicotyledons</taxon>
        <taxon>Gunneridae</taxon>
        <taxon>Pentapetalae</taxon>
        <taxon>rosids</taxon>
        <taxon>malvids</taxon>
        <taxon>Brassicales</taxon>
        <taxon>Brassicaceae</taxon>
        <taxon>Brassiceae</taxon>
        <taxon>Brassica</taxon>
    </lineage>
</organism>
<evidence type="ECO:0000313" key="1">
    <source>
        <dbReference type="EMBL" id="KAF3514355.1"/>
    </source>
</evidence>
<protein>
    <submittedName>
        <fullName evidence="1">Uncharacterized protein</fullName>
    </submittedName>
</protein>
<dbReference type="Proteomes" id="UP000712600">
    <property type="component" value="Unassembled WGS sequence"/>
</dbReference>
<sequence length="76" mass="8569">MHVLLKSGQSASREEAVEEMKDCRWMKQHWCRLTVMPEYASIDAYTIASIDAYTEASIDAHTIASIDARSVLTCEC</sequence>
<gene>
    <name evidence="1" type="ORF">F2Q69_00006387</name>
</gene>
<accession>A0A8S9PGJ4</accession>
<comment type="caution">
    <text evidence="1">The sequence shown here is derived from an EMBL/GenBank/DDBJ whole genome shotgun (WGS) entry which is preliminary data.</text>
</comment>
<reference evidence="1" key="1">
    <citation type="submission" date="2019-12" db="EMBL/GenBank/DDBJ databases">
        <title>Genome sequencing and annotation of Brassica cretica.</title>
        <authorList>
            <person name="Studholme D.J."/>
            <person name="Sarris P."/>
        </authorList>
    </citation>
    <scope>NUCLEOTIDE SEQUENCE</scope>
    <source>
        <strain evidence="1">PFS-109/04</strain>
        <tissue evidence="1">Leaf</tissue>
    </source>
</reference>
<evidence type="ECO:0000313" key="2">
    <source>
        <dbReference type="Proteomes" id="UP000712600"/>
    </source>
</evidence>